<organism evidence="1 2">
    <name type="scientific">Tritrichomonas musculus</name>
    <dbReference type="NCBI Taxonomy" id="1915356"/>
    <lineage>
        <taxon>Eukaryota</taxon>
        <taxon>Metamonada</taxon>
        <taxon>Parabasalia</taxon>
        <taxon>Tritrichomonadida</taxon>
        <taxon>Tritrichomonadidae</taxon>
        <taxon>Tritrichomonas</taxon>
    </lineage>
</organism>
<keyword evidence="2" id="KW-1185">Reference proteome</keyword>
<comment type="caution">
    <text evidence="1">The sequence shown here is derived from an EMBL/GenBank/DDBJ whole genome shotgun (WGS) entry which is preliminary data.</text>
</comment>
<evidence type="ECO:0000313" key="1">
    <source>
        <dbReference type="EMBL" id="KAK8840060.1"/>
    </source>
</evidence>
<reference evidence="1 2" key="1">
    <citation type="submission" date="2024-04" db="EMBL/GenBank/DDBJ databases">
        <title>Tritrichomonas musculus Genome.</title>
        <authorList>
            <person name="Alves-Ferreira E."/>
            <person name="Grigg M."/>
            <person name="Lorenzi H."/>
            <person name="Galac M."/>
        </authorList>
    </citation>
    <scope>NUCLEOTIDE SEQUENCE [LARGE SCALE GENOMIC DNA]</scope>
    <source>
        <strain evidence="1 2">EAF2021</strain>
    </source>
</reference>
<sequence>MDFASRDKEEQVNALISGLVDTALYEHVVPERDRIEAVAKECFNVNQRDYQAAFLAFTYQIPDKVPQACSETLKALTDIFDTILYQLSTQD</sequence>
<dbReference type="Proteomes" id="UP001470230">
    <property type="component" value="Unassembled WGS sequence"/>
</dbReference>
<dbReference type="EMBL" id="JAPFFF010000048">
    <property type="protein sequence ID" value="KAK8840060.1"/>
    <property type="molecule type" value="Genomic_DNA"/>
</dbReference>
<protein>
    <submittedName>
        <fullName evidence="1">Uncharacterized protein</fullName>
    </submittedName>
</protein>
<proteinExistence type="predicted"/>
<name>A0ABR2H1M3_9EUKA</name>
<gene>
    <name evidence="1" type="ORF">M9Y10_030993</name>
</gene>
<accession>A0ABR2H1M3</accession>
<evidence type="ECO:0000313" key="2">
    <source>
        <dbReference type="Proteomes" id="UP001470230"/>
    </source>
</evidence>